<feature type="region of interest" description="Disordered" evidence="15">
    <location>
        <begin position="304"/>
        <end position="390"/>
    </location>
</feature>
<feature type="domain" description="B box-type" evidence="17">
    <location>
        <begin position="88"/>
        <end position="129"/>
    </location>
</feature>
<name>A0A8B9FS97_9PSIT</name>
<keyword evidence="6" id="KW-0963">Cytoplasm</keyword>
<evidence type="ECO:0000313" key="18">
    <source>
        <dbReference type="Ensembl" id="ENSACOP00000014033.1"/>
    </source>
</evidence>
<dbReference type="InterPro" id="IPR050143">
    <property type="entry name" value="TRIM/RBCC"/>
</dbReference>
<evidence type="ECO:0000256" key="11">
    <source>
        <dbReference type="ARBA" id="ARBA00022833"/>
    </source>
</evidence>
<feature type="coiled-coil region" evidence="14">
    <location>
        <begin position="130"/>
        <end position="236"/>
    </location>
</feature>
<evidence type="ECO:0000256" key="14">
    <source>
        <dbReference type="SAM" id="Coils"/>
    </source>
</evidence>
<dbReference type="Pfam" id="PF00643">
    <property type="entry name" value="zf-B_box"/>
    <property type="match status" value="1"/>
</dbReference>
<comment type="similarity">
    <text evidence="4">Belongs to the TRIM/RBCC family.</text>
</comment>
<reference evidence="18" key="1">
    <citation type="submission" date="2025-08" db="UniProtKB">
        <authorList>
            <consortium name="Ensembl"/>
        </authorList>
    </citation>
    <scope>IDENTIFICATION</scope>
</reference>
<dbReference type="Gene3D" id="3.30.160.60">
    <property type="entry name" value="Classic Zinc Finger"/>
    <property type="match status" value="1"/>
</dbReference>
<evidence type="ECO:0000256" key="4">
    <source>
        <dbReference type="ARBA" id="ARBA00008518"/>
    </source>
</evidence>
<evidence type="ECO:0000259" key="16">
    <source>
        <dbReference type="PROSITE" id="PS50089"/>
    </source>
</evidence>
<evidence type="ECO:0000256" key="9">
    <source>
        <dbReference type="ARBA" id="ARBA00022771"/>
    </source>
</evidence>
<evidence type="ECO:0000256" key="3">
    <source>
        <dbReference type="ARBA" id="ARBA00004906"/>
    </source>
</evidence>
<proteinExistence type="inferred from homology"/>
<evidence type="ECO:0000259" key="17">
    <source>
        <dbReference type="PROSITE" id="PS50119"/>
    </source>
</evidence>
<dbReference type="SUPFAM" id="SSF57850">
    <property type="entry name" value="RING/U-box"/>
    <property type="match status" value="1"/>
</dbReference>
<keyword evidence="19" id="KW-1185">Reference proteome</keyword>
<dbReference type="InterPro" id="IPR000315">
    <property type="entry name" value="Znf_B-box"/>
</dbReference>
<dbReference type="InterPro" id="IPR020457">
    <property type="entry name" value="Znf_B-box_chordata"/>
</dbReference>
<protein>
    <recommendedName>
        <fullName evidence="5">RING-type E3 ubiquitin transferase</fullName>
        <ecNumber evidence="5">2.3.2.27</ecNumber>
    </recommendedName>
</protein>
<evidence type="ECO:0000256" key="7">
    <source>
        <dbReference type="ARBA" id="ARBA00022679"/>
    </source>
</evidence>
<dbReference type="SMART" id="SM00184">
    <property type="entry name" value="RING"/>
    <property type="match status" value="1"/>
</dbReference>
<evidence type="ECO:0000256" key="10">
    <source>
        <dbReference type="ARBA" id="ARBA00022786"/>
    </source>
</evidence>
<dbReference type="SMART" id="SM00336">
    <property type="entry name" value="BBOX"/>
    <property type="match status" value="1"/>
</dbReference>
<evidence type="ECO:0000256" key="8">
    <source>
        <dbReference type="ARBA" id="ARBA00022723"/>
    </source>
</evidence>
<keyword evidence="8" id="KW-0479">Metal-binding</keyword>
<dbReference type="PROSITE" id="PS50089">
    <property type="entry name" value="ZF_RING_2"/>
    <property type="match status" value="1"/>
</dbReference>
<organism evidence="18 19">
    <name type="scientific">Amazona collaria</name>
    <name type="common">yellow-billed parrot</name>
    <dbReference type="NCBI Taxonomy" id="241587"/>
    <lineage>
        <taxon>Eukaryota</taxon>
        <taxon>Metazoa</taxon>
        <taxon>Chordata</taxon>
        <taxon>Craniata</taxon>
        <taxon>Vertebrata</taxon>
        <taxon>Euteleostomi</taxon>
        <taxon>Archelosauria</taxon>
        <taxon>Archosauria</taxon>
        <taxon>Dinosauria</taxon>
        <taxon>Saurischia</taxon>
        <taxon>Theropoda</taxon>
        <taxon>Coelurosauria</taxon>
        <taxon>Aves</taxon>
        <taxon>Neognathae</taxon>
        <taxon>Neoaves</taxon>
        <taxon>Telluraves</taxon>
        <taxon>Australaves</taxon>
        <taxon>Psittaciformes</taxon>
        <taxon>Psittacidae</taxon>
        <taxon>Amazona</taxon>
    </lineage>
</organism>
<dbReference type="GO" id="GO:0061630">
    <property type="term" value="F:ubiquitin protein ligase activity"/>
    <property type="evidence" value="ECO:0007669"/>
    <property type="project" value="UniProtKB-EC"/>
</dbReference>
<keyword evidence="10" id="KW-0833">Ubl conjugation pathway</keyword>
<dbReference type="AlphaFoldDB" id="A0A8B9FS97"/>
<evidence type="ECO:0000256" key="6">
    <source>
        <dbReference type="ARBA" id="ARBA00022490"/>
    </source>
</evidence>
<sequence>MAAANAEQSFRDEASCSICRGLFQDPVSIHCGHNFCRGCITRCWEGSDGSFSCPRCRETAPRRNLRPNRELATLIAVARRLSLQVGRAGYRLCREHREALKLFCEEEQSPICIVCRESQEHRGHSVVPIEEAAEEHKEKLEAQVQALKERREKLLGMKEAEEGKGLDLLEQVEAERRKVASQARELQRLVAAQERLLLERLAGLERDIAGMQEQSIGRLLAEVASISEQIRELEEKSRQPPCELLQLFLLSRLEKDGAQKPSEASVELGQNPPPKGIALKGMLMKFILTLDPDTAHPRLVLGEEHRSVSASTPPAASWPAEASPAGGAIGRWRWTTGRSGPSAWPRSRCGGRGASASTPARGSGPWGGAGASPRLSRLPPSPSPCPLPPR</sequence>
<evidence type="ECO:0000256" key="2">
    <source>
        <dbReference type="ARBA" id="ARBA00004496"/>
    </source>
</evidence>
<dbReference type="PROSITE" id="PS50119">
    <property type="entry name" value="ZF_BBOX"/>
    <property type="match status" value="1"/>
</dbReference>
<comment type="pathway">
    <text evidence="3">Protein modification; protein ubiquitination.</text>
</comment>
<dbReference type="Proteomes" id="UP000694522">
    <property type="component" value="Unplaced"/>
</dbReference>
<dbReference type="InterPro" id="IPR013083">
    <property type="entry name" value="Znf_RING/FYVE/PHD"/>
</dbReference>
<comment type="catalytic activity">
    <reaction evidence="1">
        <text>S-ubiquitinyl-[E2 ubiquitin-conjugating enzyme]-L-cysteine + [acceptor protein]-L-lysine = [E2 ubiquitin-conjugating enzyme]-L-cysteine + N(6)-ubiquitinyl-[acceptor protein]-L-lysine.</text>
        <dbReference type="EC" id="2.3.2.27"/>
    </reaction>
</comment>
<dbReference type="InterPro" id="IPR017907">
    <property type="entry name" value="Znf_RING_CS"/>
</dbReference>
<keyword evidence="11" id="KW-0862">Zinc</keyword>
<keyword evidence="9 13" id="KW-0863">Zinc-finger</keyword>
<dbReference type="EC" id="2.3.2.27" evidence="5"/>
<feature type="compositionally biased region" description="Pro residues" evidence="15">
    <location>
        <begin position="379"/>
        <end position="390"/>
    </location>
</feature>
<dbReference type="GO" id="GO:0008270">
    <property type="term" value="F:zinc ion binding"/>
    <property type="evidence" value="ECO:0007669"/>
    <property type="project" value="UniProtKB-KW"/>
</dbReference>
<keyword evidence="7" id="KW-0808">Transferase</keyword>
<feature type="domain" description="RING-type" evidence="16">
    <location>
        <begin position="16"/>
        <end position="57"/>
    </location>
</feature>
<evidence type="ECO:0000256" key="1">
    <source>
        <dbReference type="ARBA" id="ARBA00000900"/>
    </source>
</evidence>
<dbReference type="CDD" id="cd19760">
    <property type="entry name" value="Bbox2_TRIM4-like"/>
    <property type="match status" value="1"/>
</dbReference>
<evidence type="ECO:0000313" key="19">
    <source>
        <dbReference type="Proteomes" id="UP000694522"/>
    </source>
</evidence>
<evidence type="ECO:0000256" key="12">
    <source>
        <dbReference type="ARBA" id="ARBA00023054"/>
    </source>
</evidence>
<dbReference type="GO" id="GO:0005737">
    <property type="term" value="C:cytoplasm"/>
    <property type="evidence" value="ECO:0007669"/>
    <property type="project" value="UniProtKB-SubCell"/>
</dbReference>
<dbReference type="Ensembl" id="ENSACOT00000014526.1">
    <property type="protein sequence ID" value="ENSACOP00000014033.1"/>
    <property type="gene ID" value="ENSACOG00000009753.1"/>
</dbReference>
<evidence type="ECO:0000256" key="5">
    <source>
        <dbReference type="ARBA" id="ARBA00012483"/>
    </source>
</evidence>
<dbReference type="Pfam" id="PF15227">
    <property type="entry name" value="zf-C3HC4_4"/>
    <property type="match status" value="1"/>
</dbReference>
<dbReference type="PANTHER" id="PTHR24103">
    <property type="entry name" value="E3 UBIQUITIN-PROTEIN LIGASE TRIM"/>
    <property type="match status" value="1"/>
</dbReference>
<accession>A0A8B9FS97</accession>
<dbReference type="CDD" id="cd16594">
    <property type="entry name" value="RING-HC_TRIM7-like_C-IV"/>
    <property type="match status" value="1"/>
</dbReference>
<reference evidence="18" key="2">
    <citation type="submission" date="2025-09" db="UniProtKB">
        <authorList>
            <consortium name="Ensembl"/>
        </authorList>
    </citation>
    <scope>IDENTIFICATION</scope>
</reference>
<dbReference type="SUPFAM" id="SSF57845">
    <property type="entry name" value="B-box zinc-binding domain"/>
    <property type="match status" value="1"/>
</dbReference>
<dbReference type="PROSITE" id="PS00518">
    <property type="entry name" value="ZF_RING_1"/>
    <property type="match status" value="1"/>
</dbReference>
<keyword evidence="12 14" id="KW-0175">Coiled coil</keyword>
<dbReference type="InterPro" id="IPR001841">
    <property type="entry name" value="Znf_RING"/>
</dbReference>
<evidence type="ECO:0000256" key="15">
    <source>
        <dbReference type="SAM" id="MobiDB-lite"/>
    </source>
</evidence>
<comment type="subcellular location">
    <subcellularLocation>
        <location evidence="2">Cytoplasm</location>
    </subcellularLocation>
</comment>
<dbReference type="PRINTS" id="PR01406">
    <property type="entry name" value="BBOXZNFINGER"/>
</dbReference>
<dbReference type="Gene3D" id="3.30.40.10">
    <property type="entry name" value="Zinc/RING finger domain, C3HC4 (zinc finger)"/>
    <property type="match status" value="1"/>
</dbReference>
<evidence type="ECO:0000256" key="13">
    <source>
        <dbReference type="PROSITE-ProRule" id="PRU00024"/>
    </source>
</evidence>
<feature type="compositionally biased region" description="Low complexity" evidence="15">
    <location>
        <begin position="309"/>
        <end position="326"/>
    </location>
</feature>